<sequence>LKPHGLTWEEGGSLIGCLMSLCFKSQLNPLRQSKVIGLPV</sequence>
<dbReference type="EMBL" id="CAJOAY010032536">
    <property type="protein sequence ID" value="CAF4432907.1"/>
    <property type="molecule type" value="Genomic_DNA"/>
</dbReference>
<gene>
    <name evidence="1" type="ORF">OKA104_LOCUS53181</name>
</gene>
<protein>
    <submittedName>
        <fullName evidence="1">Uncharacterized protein</fullName>
    </submittedName>
</protein>
<dbReference type="Proteomes" id="UP000663881">
    <property type="component" value="Unassembled WGS sequence"/>
</dbReference>
<comment type="caution">
    <text evidence="1">The sequence shown here is derived from an EMBL/GenBank/DDBJ whole genome shotgun (WGS) entry which is preliminary data.</text>
</comment>
<dbReference type="AlphaFoldDB" id="A0A820RAY9"/>
<proteinExistence type="predicted"/>
<accession>A0A820RAY9</accession>
<feature type="non-terminal residue" evidence="1">
    <location>
        <position position="1"/>
    </location>
</feature>
<reference evidence="1" key="1">
    <citation type="submission" date="2021-02" db="EMBL/GenBank/DDBJ databases">
        <authorList>
            <person name="Nowell W R."/>
        </authorList>
    </citation>
    <scope>NUCLEOTIDE SEQUENCE</scope>
</reference>
<organism evidence="1 2">
    <name type="scientific">Adineta steineri</name>
    <dbReference type="NCBI Taxonomy" id="433720"/>
    <lineage>
        <taxon>Eukaryota</taxon>
        <taxon>Metazoa</taxon>
        <taxon>Spiralia</taxon>
        <taxon>Gnathifera</taxon>
        <taxon>Rotifera</taxon>
        <taxon>Eurotatoria</taxon>
        <taxon>Bdelloidea</taxon>
        <taxon>Adinetida</taxon>
        <taxon>Adinetidae</taxon>
        <taxon>Adineta</taxon>
    </lineage>
</organism>
<name>A0A820RAY9_9BILA</name>
<evidence type="ECO:0000313" key="1">
    <source>
        <dbReference type="EMBL" id="CAF4432907.1"/>
    </source>
</evidence>
<evidence type="ECO:0000313" key="2">
    <source>
        <dbReference type="Proteomes" id="UP000663881"/>
    </source>
</evidence>